<evidence type="ECO:0000313" key="3">
    <source>
        <dbReference type="Proteomes" id="UP000499080"/>
    </source>
</evidence>
<evidence type="ECO:0000256" key="1">
    <source>
        <dbReference type="SAM" id="MobiDB-lite"/>
    </source>
</evidence>
<organism evidence="2 3">
    <name type="scientific">Araneus ventricosus</name>
    <name type="common">Orbweaver spider</name>
    <name type="synonym">Epeira ventricosa</name>
    <dbReference type="NCBI Taxonomy" id="182803"/>
    <lineage>
        <taxon>Eukaryota</taxon>
        <taxon>Metazoa</taxon>
        <taxon>Ecdysozoa</taxon>
        <taxon>Arthropoda</taxon>
        <taxon>Chelicerata</taxon>
        <taxon>Arachnida</taxon>
        <taxon>Araneae</taxon>
        <taxon>Araneomorphae</taxon>
        <taxon>Entelegynae</taxon>
        <taxon>Araneoidea</taxon>
        <taxon>Araneidae</taxon>
        <taxon>Araneus</taxon>
    </lineage>
</organism>
<reference evidence="2 3" key="1">
    <citation type="journal article" date="2019" name="Sci. Rep.">
        <title>Orb-weaving spider Araneus ventricosus genome elucidates the spidroin gene catalogue.</title>
        <authorList>
            <person name="Kono N."/>
            <person name="Nakamura H."/>
            <person name="Ohtoshi R."/>
            <person name="Moran D.A.P."/>
            <person name="Shinohara A."/>
            <person name="Yoshida Y."/>
            <person name="Fujiwara M."/>
            <person name="Mori M."/>
            <person name="Tomita M."/>
            <person name="Arakawa K."/>
        </authorList>
    </citation>
    <scope>NUCLEOTIDE SEQUENCE [LARGE SCALE GENOMIC DNA]</scope>
</reference>
<accession>A0A4Y2TWW3</accession>
<name>A0A4Y2TWW3_ARAVE</name>
<proteinExistence type="predicted"/>
<feature type="compositionally biased region" description="Basic residues" evidence="1">
    <location>
        <begin position="1"/>
        <end position="14"/>
    </location>
</feature>
<gene>
    <name evidence="2" type="ORF">AVEN_208615_1</name>
</gene>
<comment type="caution">
    <text evidence="2">The sequence shown here is derived from an EMBL/GenBank/DDBJ whole genome shotgun (WGS) entry which is preliminary data.</text>
</comment>
<evidence type="ECO:0000313" key="2">
    <source>
        <dbReference type="EMBL" id="GBO04551.1"/>
    </source>
</evidence>
<dbReference type="Proteomes" id="UP000499080">
    <property type="component" value="Unassembled WGS sequence"/>
</dbReference>
<feature type="region of interest" description="Disordered" evidence="1">
    <location>
        <begin position="1"/>
        <end position="35"/>
    </location>
</feature>
<feature type="compositionally biased region" description="Basic and acidic residues" evidence="1">
    <location>
        <begin position="17"/>
        <end position="35"/>
    </location>
</feature>
<sequence>MKPLKKVSGKHKQAGNKADDKHPKSKSETETSSKDLTELEKELFSIKISDLEARLSRKQQLCTLMEEEKQFFETEYENKKILKKESMALLNQTYQDFYLELLILESELRRMESITAEKTLKREETFNRIQRIEELKEKELKLGKPHLKTFLTFHEISPIFLKHTKIISNKLTK</sequence>
<keyword evidence="3" id="KW-1185">Reference proteome</keyword>
<dbReference type="EMBL" id="BGPR01031449">
    <property type="protein sequence ID" value="GBO04551.1"/>
    <property type="molecule type" value="Genomic_DNA"/>
</dbReference>
<dbReference type="AlphaFoldDB" id="A0A4Y2TWW3"/>
<protein>
    <submittedName>
        <fullName evidence="2">Uncharacterized protein</fullName>
    </submittedName>
</protein>